<accession>A0ABY6HWN0</accession>
<reference evidence="7" key="1">
    <citation type="submission" date="2022-09" db="EMBL/GenBank/DDBJ databases">
        <title>Actin cytoskeleton and complex cell architecture in an #Asgard archaeon.</title>
        <authorList>
            <person name="Ponce Toledo R.I."/>
            <person name="Schleper C."/>
            <person name="Rodrigues Oliveira T."/>
            <person name="Wollweber F."/>
            <person name="Xu J."/>
            <person name="Rittmann S."/>
            <person name="Klingl A."/>
            <person name="Pilhofer M."/>
        </authorList>
    </citation>
    <scope>NUCLEOTIDE SEQUENCE</scope>
    <source>
        <strain evidence="7">B-35</strain>
    </source>
</reference>
<dbReference type="InterPro" id="IPR000849">
    <property type="entry name" value="Sugar_P_transporter"/>
</dbReference>
<dbReference type="InterPro" id="IPR051337">
    <property type="entry name" value="OPA_Antiporter"/>
</dbReference>
<feature type="transmembrane region" description="Helical" evidence="5">
    <location>
        <begin position="409"/>
        <end position="431"/>
    </location>
</feature>
<dbReference type="PANTHER" id="PTHR43826">
    <property type="entry name" value="GLUCOSE-6-PHOSPHATE EXCHANGER SLC37A4"/>
    <property type="match status" value="1"/>
</dbReference>
<organism evidence="7 8">
    <name type="scientific">Candidatus Lokiarchaeum ossiferum</name>
    <dbReference type="NCBI Taxonomy" id="2951803"/>
    <lineage>
        <taxon>Archaea</taxon>
        <taxon>Promethearchaeati</taxon>
        <taxon>Promethearchaeota</taxon>
        <taxon>Promethearchaeia</taxon>
        <taxon>Promethearchaeales</taxon>
        <taxon>Promethearchaeaceae</taxon>
        <taxon>Candidatus Lokiarchaeum</taxon>
    </lineage>
</organism>
<evidence type="ECO:0000259" key="6">
    <source>
        <dbReference type="PROSITE" id="PS50850"/>
    </source>
</evidence>
<proteinExistence type="predicted"/>
<feature type="domain" description="Major facilitator superfamily (MFS) profile" evidence="6">
    <location>
        <begin position="29"/>
        <end position="438"/>
    </location>
</feature>
<dbReference type="InterPro" id="IPR036259">
    <property type="entry name" value="MFS_trans_sf"/>
</dbReference>
<feature type="transmembrane region" description="Helical" evidence="5">
    <location>
        <begin position="95"/>
        <end position="113"/>
    </location>
</feature>
<evidence type="ECO:0000256" key="2">
    <source>
        <dbReference type="ARBA" id="ARBA00022692"/>
    </source>
</evidence>
<feature type="transmembrane region" description="Helical" evidence="5">
    <location>
        <begin position="27"/>
        <end position="43"/>
    </location>
</feature>
<dbReference type="Proteomes" id="UP001208689">
    <property type="component" value="Chromosome"/>
</dbReference>
<protein>
    <recommendedName>
        <fullName evidence="6">Major facilitator superfamily (MFS) profile domain-containing protein</fullName>
    </recommendedName>
</protein>
<evidence type="ECO:0000256" key="3">
    <source>
        <dbReference type="ARBA" id="ARBA00022989"/>
    </source>
</evidence>
<name>A0ABY6HWN0_9ARCH</name>
<feature type="transmembrane region" description="Helical" evidence="5">
    <location>
        <begin position="247"/>
        <end position="265"/>
    </location>
</feature>
<keyword evidence="2 5" id="KW-0812">Transmembrane</keyword>
<dbReference type="PROSITE" id="PS50850">
    <property type="entry name" value="MFS"/>
    <property type="match status" value="1"/>
</dbReference>
<dbReference type="InterPro" id="IPR011701">
    <property type="entry name" value="MFS"/>
</dbReference>
<feature type="transmembrane region" description="Helical" evidence="5">
    <location>
        <begin position="386"/>
        <end position="403"/>
    </location>
</feature>
<feature type="transmembrane region" description="Helical" evidence="5">
    <location>
        <begin position="182"/>
        <end position="204"/>
    </location>
</feature>
<evidence type="ECO:0000256" key="1">
    <source>
        <dbReference type="ARBA" id="ARBA00004127"/>
    </source>
</evidence>
<feature type="transmembrane region" description="Helical" evidence="5">
    <location>
        <begin position="340"/>
        <end position="365"/>
    </location>
</feature>
<evidence type="ECO:0000256" key="4">
    <source>
        <dbReference type="ARBA" id="ARBA00023136"/>
    </source>
</evidence>
<feature type="transmembrane region" description="Helical" evidence="5">
    <location>
        <begin position="158"/>
        <end position="176"/>
    </location>
</feature>
<keyword evidence="4 5" id="KW-0472">Membrane</keyword>
<feature type="transmembrane region" description="Helical" evidence="5">
    <location>
        <begin position="285"/>
        <end position="305"/>
    </location>
</feature>
<feature type="transmembrane region" description="Helical" evidence="5">
    <location>
        <begin position="63"/>
        <end position="83"/>
    </location>
</feature>
<sequence>MVNYKMSEISSENISSDVPEELKSRRIQIFFTVWVTYMIYYIGRSNISVAKPFMMEEYGISTTIFGSIGSAFFYAYAFGQFFNGFLGDKLGARRMVSLGLVVSSIFNILIGGFGQNVWLFGIFWGLNGFFQAMGWAPSVKTIANWFPPKERGKWSSRLGTSYMIGGSLAWVIAILISNTFGLSWRFVFIIPAILMAIIGVFNYINVRNAPEEAGFSTIEEESEGNVKKGESKTDEYLGFKYTLKAIFTNKTILFAAFGLFCLNMVRYGITEWLPTLIAFESTDQLTIWKIVAFPVGGAIGALTCAKISDKYLKQRRMPIISVLFGLLALSLFIYSKIPQVNLIIGVPLLTIIGFLTFGPHALLVSTIPMEFGTRKAASSATGFIDGWGYVGAAISTQIVGIILESEGGLQTAYLFWIIAALAACVILMFNWKSVPKKKEFL</sequence>
<keyword evidence="3 5" id="KW-1133">Transmembrane helix</keyword>
<dbReference type="Gene3D" id="1.20.1250.20">
    <property type="entry name" value="MFS general substrate transporter like domains"/>
    <property type="match status" value="2"/>
</dbReference>
<dbReference type="EMBL" id="CP104013">
    <property type="protein sequence ID" value="UYP47936.1"/>
    <property type="molecule type" value="Genomic_DNA"/>
</dbReference>
<evidence type="ECO:0000313" key="7">
    <source>
        <dbReference type="EMBL" id="UYP47936.1"/>
    </source>
</evidence>
<feature type="transmembrane region" description="Helical" evidence="5">
    <location>
        <begin position="317"/>
        <end position="334"/>
    </location>
</feature>
<gene>
    <name evidence="7" type="ORF">NEF87_004221</name>
</gene>
<comment type="subcellular location">
    <subcellularLocation>
        <location evidence="1">Endomembrane system</location>
        <topology evidence="1">Multi-pass membrane protein</topology>
    </subcellularLocation>
</comment>
<feature type="transmembrane region" description="Helical" evidence="5">
    <location>
        <begin position="119"/>
        <end position="137"/>
    </location>
</feature>
<dbReference type="SUPFAM" id="SSF103473">
    <property type="entry name" value="MFS general substrate transporter"/>
    <property type="match status" value="1"/>
</dbReference>
<keyword evidence="8" id="KW-1185">Reference proteome</keyword>
<dbReference type="Pfam" id="PF07690">
    <property type="entry name" value="MFS_1"/>
    <property type="match status" value="1"/>
</dbReference>
<evidence type="ECO:0000256" key="5">
    <source>
        <dbReference type="SAM" id="Phobius"/>
    </source>
</evidence>
<dbReference type="PANTHER" id="PTHR43826:SF7">
    <property type="entry name" value="PROTEIN UHPC, PUTATIVE-RELATED"/>
    <property type="match status" value="1"/>
</dbReference>
<dbReference type="InterPro" id="IPR020846">
    <property type="entry name" value="MFS_dom"/>
</dbReference>
<evidence type="ECO:0000313" key="8">
    <source>
        <dbReference type="Proteomes" id="UP001208689"/>
    </source>
</evidence>
<dbReference type="PIRSF" id="PIRSF002808">
    <property type="entry name" value="Hexose_phosphate_transp"/>
    <property type="match status" value="1"/>
</dbReference>